<reference evidence="1 2" key="2">
    <citation type="submission" date="2008-10" db="EMBL/GenBank/DDBJ databases">
        <authorList>
            <person name="Fulton L."/>
            <person name="Clifton S."/>
            <person name="Fulton B."/>
            <person name="Xu J."/>
            <person name="Minx P."/>
            <person name="Pepin K.H."/>
            <person name="Johnson M."/>
            <person name="Bhonagiri V."/>
            <person name="Nash W.E."/>
            <person name="Mardis E.R."/>
            <person name="Wilson R.K."/>
        </authorList>
    </citation>
    <scope>NUCLEOTIDE SEQUENCE [LARGE SCALE GENOMIC DNA]</scope>
    <source>
        <strain evidence="1 2">ATCC 29098</strain>
    </source>
</reference>
<dbReference type="eggNOG" id="ENOG502ZD3J">
    <property type="taxonomic scope" value="Bacteria"/>
</dbReference>
<dbReference type="InterPro" id="IPR048813">
    <property type="entry name" value="GP7-like"/>
</dbReference>
<evidence type="ECO:0000313" key="1">
    <source>
        <dbReference type="EMBL" id="EEB33771.1"/>
    </source>
</evidence>
<proteinExistence type="predicted"/>
<reference evidence="1 2" key="1">
    <citation type="submission" date="2008-10" db="EMBL/GenBank/DDBJ databases">
        <title>Draft genome sequence of Desulvovibrio piger (ATCC 29098).</title>
        <authorList>
            <person name="Sudarsanam P."/>
            <person name="Ley R."/>
            <person name="Guruge J."/>
            <person name="Turnbaugh P.J."/>
            <person name="Mahowald M."/>
            <person name="Liep D."/>
            <person name="Gordon J."/>
        </authorList>
    </citation>
    <scope>NUCLEOTIDE SEQUENCE [LARGE SCALE GENOMIC DNA]</scope>
    <source>
        <strain evidence="1 2">ATCC 29098</strain>
    </source>
</reference>
<accession>B6WT81</accession>
<dbReference type="OrthoDB" id="5447354at2"/>
<dbReference type="EMBL" id="ABXU01000030">
    <property type="protein sequence ID" value="EEB33771.1"/>
    <property type="molecule type" value="Genomic_DNA"/>
</dbReference>
<organism evidence="1 2">
    <name type="scientific">Desulfovibrio piger ATCC 29098</name>
    <dbReference type="NCBI Taxonomy" id="411464"/>
    <lineage>
        <taxon>Bacteria</taxon>
        <taxon>Pseudomonadati</taxon>
        <taxon>Thermodesulfobacteriota</taxon>
        <taxon>Desulfovibrionia</taxon>
        <taxon>Desulfovibrionales</taxon>
        <taxon>Desulfovibrionaceae</taxon>
        <taxon>Desulfovibrio</taxon>
    </lineage>
</organism>
<evidence type="ECO:0000313" key="2">
    <source>
        <dbReference type="Proteomes" id="UP000003676"/>
    </source>
</evidence>
<name>B6WT81_9BACT</name>
<dbReference type="NCBIfam" id="NF045672">
    <property type="entry name" value="MCP_gp7_epsi_15"/>
    <property type="match status" value="1"/>
</dbReference>
<dbReference type="Proteomes" id="UP000003676">
    <property type="component" value="Unassembled WGS sequence"/>
</dbReference>
<gene>
    <name evidence="1" type="ORF">DESPIG_01286</name>
</gene>
<comment type="caution">
    <text evidence="1">The sequence shown here is derived from an EMBL/GenBank/DDBJ whole genome shotgun (WGS) entry which is preliminary data.</text>
</comment>
<protein>
    <submittedName>
        <fullName evidence="1">Uncharacterized protein</fullName>
    </submittedName>
</protein>
<sequence>MAVAQTLKEIALEKAKKRPELVDYLTEEAPILALLKWIPATHGLWNVEEVLDEITGASFTDLGAPLPTMQAETQLRQTYVSLMGGEIEVSKDKAAQFGGAKQYFARRENAFYRQAGMDTELAIWRDYWRKAALKDRLFTSCKGTGSTLSSILVVRFDQEINVGIYDPTQFNSGRLLDPTPINGGNLYHLRSQPGVTGYGVEYRGRFGWQLLKPSKAVHALVNININGETPKLPTLAQIEDAIAKIHGSAQNTMIFGHHRVVQRVFGAIKQADIMYVNGDKDLQTIVGAINGVKVVGSYNLPDSNETAVA</sequence>
<dbReference type="RefSeq" id="WP_006005883.1">
    <property type="nucleotide sequence ID" value="NZ_DS996355.1"/>
</dbReference>
<dbReference type="HOGENOM" id="CLU_914390_0_0_7"/>
<dbReference type="AlphaFoldDB" id="B6WT81"/>